<dbReference type="PANTHER" id="PTHR11329:SF0">
    <property type="entry name" value="LEUKOCYTE CELL-DERIVED CHEMOTAXIN-2"/>
    <property type="match status" value="1"/>
</dbReference>
<sequence length="141" mass="15491">MGTNKAFGKVTEDNIPRGCDQNWGCGSFGASRGTRTHNGLDIKTTVGQQILSPISGKVTRFPFPYNSDLSYTGIEIVNSQYRVKIFYMKPTVLVNSQVNQGQVIGVAQNISAKYSSTMTNHIHIEVYNAKTGVLLNPETLF</sequence>
<dbReference type="AlphaFoldDB" id="A0A1M7ZVH7"/>
<evidence type="ECO:0000256" key="1">
    <source>
        <dbReference type="ARBA" id="ARBA00022723"/>
    </source>
</evidence>
<gene>
    <name evidence="7" type="ORF">SAMN05443547_1234</name>
</gene>
<evidence type="ECO:0000256" key="2">
    <source>
        <dbReference type="ARBA" id="ARBA00022729"/>
    </source>
</evidence>
<evidence type="ECO:0000256" key="3">
    <source>
        <dbReference type="ARBA" id="ARBA00022833"/>
    </source>
</evidence>
<keyword evidence="4" id="KW-1015">Disulfide bond</keyword>
<evidence type="ECO:0000313" key="7">
    <source>
        <dbReference type="EMBL" id="SHO72889.1"/>
    </source>
</evidence>
<organism evidence="7 8">
    <name type="scientific">Flavobacterium cucumis</name>
    <dbReference type="NCBI Taxonomy" id="416016"/>
    <lineage>
        <taxon>Bacteria</taxon>
        <taxon>Pseudomonadati</taxon>
        <taxon>Bacteroidota</taxon>
        <taxon>Flavobacteriia</taxon>
        <taxon>Flavobacteriales</taxon>
        <taxon>Flavobacteriaceae</taxon>
        <taxon>Flavobacterium</taxon>
    </lineage>
</organism>
<dbReference type="InterPro" id="IPR008663">
    <property type="entry name" value="LECT2"/>
</dbReference>
<dbReference type="Gene3D" id="2.70.70.10">
    <property type="entry name" value="Glucose Permease (Domain IIA)"/>
    <property type="match status" value="1"/>
</dbReference>
<evidence type="ECO:0000313" key="8">
    <source>
        <dbReference type="Proteomes" id="UP000184611"/>
    </source>
</evidence>
<feature type="domain" description="M23ase beta-sheet core" evidence="6">
    <location>
        <begin position="36"/>
        <end position="130"/>
    </location>
</feature>
<evidence type="ECO:0000259" key="6">
    <source>
        <dbReference type="Pfam" id="PF01551"/>
    </source>
</evidence>
<dbReference type="Pfam" id="PF01551">
    <property type="entry name" value="Peptidase_M23"/>
    <property type="match status" value="1"/>
</dbReference>
<dbReference type="SUPFAM" id="SSF51261">
    <property type="entry name" value="Duplicated hybrid motif"/>
    <property type="match status" value="1"/>
</dbReference>
<evidence type="ECO:0000256" key="5">
    <source>
        <dbReference type="ARBA" id="ARBA00024361"/>
    </source>
</evidence>
<evidence type="ECO:0000256" key="4">
    <source>
        <dbReference type="ARBA" id="ARBA00023157"/>
    </source>
</evidence>
<keyword evidence="1" id="KW-0479">Metal-binding</keyword>
<keyword evidence="8" id="KW-1185">Reference proteome</keyword>
<keyword evidence="3" id="KW-0862">Zinc</keyword>
<accession>A0A1M7ZVH7</accession>
<dbReference type="Proteomes" id="UP000184611">
    <property type="component" value="Unassembled WGS sequence"/>
</dbReference>
<dbReference type="PANTHER" id="PTHR11329">
    <property type="entry name" value="LEUKOCYTE CELL-DERIVED CHEMOTAXIN 2"/>
    <property type="match status" value="1"/>
</dbReference>
<dbReference type="CDD" id="cd12797">
    <property type="entry name" value="M23_peptidase"/>
    <property type="match status" value="1"/>
</dbReference>
<proteinExistence type="inferred from homology"/>
<dbReference type="STRING" id="416016.SAMN05443547_1234"/>
<reference evidence="8" key="1">
    <citation type="submission" date="2016-12" db="EMBL/GenBank/DDBJ databases">
        <authorList>
            <person name="Varghese N."/>
            <person name="Submissions S."/>
        </authorList>
    </citation>
    <scope>NUCLEOTIDE SEQUENCE [LARGE SCALE GENOMIC DNA]</scope>
    <source>
        <strain evidence="8">DSM 18830</strain>
    </source>
</reference>
<dbReference type="InterPro" id="IPR016047">
    <property type="entry name" value="M23ase_b-sheet_dom"/>
</dbReference>
<protein>
    <submittedName>
        <fullName evidence="7">Peptidase family M23</fullName>
    </submittedName>
</protein>
<dbReference type="EMBL" id="FRYK01000002">
    <property type="protein sequence ID" value="SHO72889.1"/>
    <property type="molecule type" value="Genomic_DNA"/>
</dbReference>
<dbReference type="InterPro" id="IPR011055">
    <property type="entry name" value="Dup_hybrid_motif"/>
</dbReference>
<keyword evidence="2" id="KW-0732">Signal</keyword>
<comment type="similarity">
    <text evidence="5">Belongs to the LECT2/MIM-1 family.</text>
</comment>
<name>A0A1M7ZVH7_9FLAO</name>
<dbReference type="GO" id="GO:0046872">
    <property type="term" value="F:metal ion binding"/>
    <property type="evidence" value="ECO:0007669"/>
    <property type="project" value="UniProtKB-KW"/>
</dbReference>